<feature type="transmembrane region" description="Helical" evidence="1">
    <location>
        <begin position="24"/>
        <end position="46"/>
    </location>
</feature>
<gene>
    <name evidence="3" type="ORF">MNB_SV-8-38</name>
</gene>
<evidence type="ECO:0000313" key="3">
    <source>
        <dbReference type="EMBL" id="SFV53380.1"/>
    </source>
</evidence>
<dbReference type="EMBL" id="FPHD01000021">
    <property type="protein sequence ID" value="SFV53380.1"/>
    <property type="molecule type" value="Genomic_DNA"/>
</dbReference>
<proteinExistence type="predicted"/>
<dbReference type="Gene3D" id="3.30.70.1070">
    <property type="entry name" value="Sporulation related repeat"/>
    <property type="match status" value="1"/>
</dbReference>
<protein>
    <submittedName>
        <fullName evidence="3">Arginine/ornithine antiporter ArcD</fullName>
    </submittedName>
</protein>
<reference evidence="3" key="1">
    <citation type="submission" date="2016-10" db="EMBL/GenBank/DDBJ databases">
        <authorList>
            <person name="de Groot N.N."/>
        </authorList>
    </citation>
    <scope>NUCLEOTIDE SEQUENCE</scope>
</reference>
<dbReference type="InterPro" id="IPR036680">
    <property type="entry name" value="SPOR-like_sf"/>
</dbReference>
<accession>A0A1W1BIK2</accession>
<evidence type="ECO:0000259" key="2">
    <source>
        <dbReference type="PROSITE" id="PS51724"/>
    </source>
</evidence>
<name>A0A1W1BIK2_9ZZZZ</name>
<dbReference type="InterPro" id="IPR007730">
    <property type="entry name" value="SPOR-like_dom"/>
</dbReference>
<dbReference type="Pfam" id="PF05036">
    <property type="entry name" value="SPOR"/>
    <property type="match status" value="1"/>
</dbReference>
<feature type="domain" description="SPOR" evidence="2">
    <location>
        <begin position="198"/>
        <end position="274"/>
    </location>
</feature>
<dbReference type="GO" id="GO:0042834">
    <property type="term" value="F:peptidoglycan binding"/>
    <property type="evidence" value="ECO:0007669"/>
    <property type="project" value="InterPro"/>
</dbReference>
<keyword evidence="1" id="KW-1133">Transmembrane helix</keyword>
<organism evidence="3">
    <name type="scientific">hydrothermal vent metagenome</name>
    <dbReference type="NCBI Taxonomy" id="652676"/>
    <lineage>
        <taxon>unclassified sequences</taxon>
        <taxon>metagenomes</taxon>
        <taxon>ecological metagenomes</taxon>
    </lineage>
</organism>
<dbReference type="SUPFAM" id="SSF110997">
    <property type="entry name" value="Sporulation related repeat"/>
    <property type="match status" value="1"/>
</dbReference>
<evidence type="ECO:0000256" key="1">
    <source>
        <dbReference type="SAM" id="Phobius"/>
    </source>
</evidence>
<keyword evidence="1" id="KW-0812">Transmembrane</keyword>
<dbReference type="PROSITE" id="PS51724">
    <property type="entry name" value="SPOR"/>
    <property type="match status" value="1"/>
</dbReference>
<sequence length="274" mass="30420">MNDHNLDDLIIDNIAPKNGKAKNILTIIALLIVVLIVAIILTKIILKDPNAEQLALEKDNSTEMISPELTLQNATETKKAQKKTTLSTIIEDEPKAPVPAPKEVKEKTPKIEVPIKKEVTVKKTKLPEESVAITKEFAQVPTEQEIKPTVKKPIKEETPKIEESKKEPVQTAKPAPIKIIEKAKEHPTGRPVNVPKKIHAAQGYFIQVGSFTQTPSSRFLSIIKNSGFNYTITPAAKNGTKKLLIGPYDNRKAVDTALVRVRDRINKQAFVIKK</sequence>
<keyword evidence="1" id="KW-0472">Membrane</keyword>
<dbReference type="AlphaFoldDB" id="A0A1W1BIK2"/>